<comment type="similarity">
    <text evidence="2 8">Belongs to the cytochrome P450 family.</text>
</comment>
<keyword evidence="4 8" id="KW-0560">Oxidoreductase</keyword>
<evidence type="ECO:0000256" key="2">
    <source>
        <dbReference type="ARBA" id="ARBA00010617"/>
    </source>
</evidence>
<dbReference type="InterPro" id="IPR050121">
    <property type="entry name" value="Cytochrome_P450_monoxygenase"/>
</dbReference>
<keyword evidence="5 7" id="KW-0408">Iron</keyword>
<dbReference type="Proteomes" id="UP000288859">
    <property type="component" value="Unassembled WGS sequence"/>
</dbReference>
<evidence type="ECO:0000256" key="1">
    <source>
        <dbReference type="ARBA" id="ARBA00001971"/>
    </source>
</evidence>
<dbReference type="PROSITE" id="PS00086">
    <property type="entry name" value="CYTOCHROME_P450"/>
    <property type="match status" value="1"/>
</dbReference>
<dbReference type="GO" id="GO:0020037">
    <property type="term" value="F:heme binding"/>
    <property type="evidence" value="ECO:0007669"/>
    <property type="project" value="InterPro"/>
</dbReference>
<comment type="cofactor">
    <cofactor evidence="1 7">
        <name>heme</name>
        <dbReference type="ChEBI" id="CHEBI:30413"/>
    </cofactor>
</comment>
<dbReference type="GO" id="GO:0004497">
    <property type="term" value="F:monooxygenase activity"/>
    <property type="evidence" value="ECO:0007669"/>
    <property type="project" value="UniProtKB-KW"/>
</dbReference>
<keyword evidence="9" id="KW-1133">Transmembrane helix</keyword>
<keyword evidence="9" id="KW-0812">Transmembrane</keyword>
<feature type="transmembrane region" description="Helical" evidence="9">
    <location>
        <begin position="18"/>
        <end position="36"/>
    </location>
</feature>
<dbReference type="OrthoDB" id="3934656at2759"/>
<evidence type="ECO:0000313" key="10">
    <source>
        <dbReference type="EMBL" id="RVX72977.1"/>
    </source>
</evidence>
<dbReference type="GO" id="GO:0016705">
    <property type="term" value="F:oxidoreductase activity, acting on paired donors, with incorporation or reduction of molecular oxygen"/>
    <property type="evidence" value="ECO:0007669"/>
    <property type="project" value="InterPro"/>
</dbReference>
<protein>
    <recommendedName>
        <fullName evidence="12">Pisatin demethylase</fullName>
    </recommendedName>
</protein>
<organism evidence="10 11">
    <name type="scientific">Exophiala mesophila</name>
    <name type="common">Black yeast-like fungus</name>
    <dbReference type="NCBI Taxonomy" id="212818"/>
    <lineage>
        <taxon>Eukaryota</taxon>
        <taxon>Fungi</taxon>
        <taxon>Dikarya</taxon>
        <taxon>Ascomycota</taxon>
        <taxon>Pezizomycotina</taxon>
        <taxon>Eurotiomycetes</taxon>
        <taxon>Chaetothyriomycetidae</taxon>
        <taxon>Chaetothyriales</taxon>
        <taxon>Herpotrichiellaceae</taxon>
        <taxon>Exophiala</taxon>
    </lineage>
</organism>
<dbReference type="InterPro" id="IPR036396">
    <property type="entry name" value="Cyt_P450_sf"/>
</dbReference>
<proteinExistence type="inferred from homology"/>
<evidence type="ECO:0000313" key="11">
    <source>
        <dbReference type="Proteomes" id="UP000288859"/>
    </source>
</evidence>
<dbReference type="PRINTS" id="PR00385">
    <property type="entry name" value="P450"/>
</dbReference>
<keyword evidence="7 8" id="KW-0349">Heme</keyword>
<dbReference type="CDD" id="cd11060">
    <property type="entry name" value="CYP57A1-like"/>
    <property type="match status" value="1"/>
</dbReference>
<evidence type="ECO:0000256" key="9">
    <source>
        <dbReference type="SAM" id="Phobius"/>
    </source>
</evidence>
<keyword evidence="9" id="KW-0472">Membrane</keyword>
<dbReference type="InterPro" id="IPR001128">
    <property type="entry name" value="Cyt_P450"/>
</dbReference>
<evidence type="ECO:0000256" key="6">
    <source>
        <dbReference type="ARBA" id="ARBA00023033"/>
    </source>
</evidence>
<dbReference type="PRINTS" id="PR00463">
    <property type="entry name" value="EP450I"/>
</dbReference>
<dbReference type="InterPro" id="IPR002401">
    <property type="entry name" value="Cyt_P450_E_grp-I"/>
</dbReference>
<name>A0A438NBG6_EXOME</name>
<dbReference type="Pfam" id="PF00067">
    <property type="entry name" value="p450"/>
    <property type="match status" value="1"/>
</dbReference>
<evidence type="ECO:0000256" key="7">
    <source>
        <dbReference type="PIRSR" id="PIRSR602401-1"/>
    </source>
</evidence>
<evidence type="ECO:0008006" key="12">
    <source>
        <dbReference type="Google" id="ProtNLM"/>
    </source>
</evidence>
<dbReference type="GO" id="GO:0005506">
    <property type="term" value="F:iron ion binding"/>
    <property type="evidence" value="ECO:0007669"/>
    <property type="project" value="InterPro"/>
</dbReference>
<dbReference type="AlphaFoldDB" id="A0A438NBG6"/>
<gene>
    <name evidence="10" type="ORF">B0A52_03330</name>
</gene>
<dbReference type="EMBL" id="NAJM01000010">
    <property type="protein sequence ID" value="RVX72977.1"/>
    <property type="molecule type" value="Genomic_DNA"/>
</dbReference>
<dbReference type="InterPro" id="IPR017972">
    <property type="entry name" value="Cyt_P450_CS"/>
</dbReference>
<dbReference type="VEuPathDB" id="FungiDB:PV10_04891"/>
<reference evidence="10 11" key="1">
    <citation type="submission" date="2017-03" db="EMBL/GenBank/DDBJ databases">
        <title>Genomes of endolithic fungi from Antarctica.</title>
        <authorList>
            <person name="Coleine C."/>
            <person name="Masonjones S."/>
            <person name="Stajich J.E."/>
        </authorList>
    </citation>
    <scope>NUCLEOTIDE SEQUENCE [LARGE SCALE GENOMIC DNA]</scope>
    <source>
        <strain evidence="10 11">CCFEE 6314</strain>
    </source>
</reference>
<evidence type="ECO:0000256" key="3">
    <source>
        <dbReference type="ARBA" id="ARBA00022723"/>
    </source>
</evidence>
<evidence type="ECO:0000256" key="5">
    <source>
        <dbReference type="ARBA" id="ARBA00023004"/>
    </source>
</evidence>
<dbReference type="PANTHER" id="PTHR24305:SF229">
    <property type="entry name" value="P450, PUTATIVE (EUROFUNG)-RELATED"/>
    <property type="match status" value="1"/>
</dbReference>
<evidence type="ECO:0000256" key="4">
    <source>
        <dbReference type="ARBA" id="ARBA00023002"/>
    </source>
</evidence>
<comment type="caution">
    <text evidence="10">The sequence shown here is derived from an EMBL/GenBank/DDBJ whole genome shotgun (WGS) entry which is preliminary data.</text>
</comment>
<dbReference type="SUPFAM" id="SSF48264">
    <property type="entry name" value="Cytochrome P450"/>
    <property type="match status" value="1"/>
</dbReference>
<evidence type="ECO:0000256" key="8">
    <source>
        <dbReference type="RuleBase" id="RU000461"/>
    </source>
</evidence>
<dbReference type="FunFam" id="1.10.630.10:FF:000050">
    <property type="entry name" value="Cytochrome P450 monooxygenase"/>
    <property type="match status" value="1"/>
</dbReference>
<accession>A0A438NBG6</accession>
<sequence length="511" mass="58061">MAVLASMLPLQQLLPMNLVYLALVLIPVYEILWIIYCRFFHPLSDIPGPLLASFSRLWMGFSVIGGRAEYTQRELHKKYGPLVRIAPNEVAVSDPSAVRIIYNIKSGFTKTDFYTPHAPKISPHGDHFSQLDEVRHAQRRKYVNSIYSMSTILESEKYIDACSDVFMEKMKGFAKKGEIIDFGEWTQWYAFDVIGELFFGRQFGFMRDEHDYGRYIQSLDTLLPTLTISCILPSYLRGFHSFIGLLVPAIRKSFGGFDDIRKAGKHWTNVRKQQMETQKAGRVDLLDKFFKIKDDKEGWDIPDIQNEACVAIFAGSDTTAIAIRSIIYHLLKDKRCMDRLVAEIDDFDASGLLSTPHIKYNEATKMPYLVACCKEGMRVHPSVGLGMPRHVPEGGAVIAGRYFAGGSRVSMNAAVVQFDESVFGADAGKFNPDRWIDGDAAFMDRHMLHFGGGSRTCIGKNISLAEMHKLIPRLLREFRIELADPTQDWKTHNFWFNKQTGIKVKLSARNK</sequence>
<keyword evidence="6 8" id="KW-0503">Monooxygenase</keyword>
<dbReference type="PANTHER" id="PTHR24305">
    <property type="entry name" value="CYTOCHROME P450"/>
    <property type="match status" value="1"/>
</dbReference>
<dbReference type="Gene3D" id="1.10.630.10">
    <property type="entry name" value="Cytochrome P450"/>
    <property type="match status" value="1"/>
</dbReference>
<feature type="binding site" description="axial binding residue" evidence="7">
    <location>
        <position position="457"/>
    </location>
    <ligand>
        <name>heme</name>
        <dbReference type="ChEBI" id="CHEBI:30413"/>
    </ligand>
    <ligandPart>
        <name>Fe</name>
        <dbReference type="ChEBI" id="CHEBI:18248"/>
    </ligandPart>
</feature>
<keyword evidence="3 7" id="KW-0479">Metal-binding</keyword>